<feature type="compositionally biased region" description="Basic and acidic residues" evidence="1">
    <location>
        <begin position="28"/>
        <end position="40"/>
    </location>
</feature>
<dbReference type="AlphaFoldDB" id="U2QMG2"/>
<dbReference type="Proteomes" id="UP000017052">
    <property type="component" value="Unassembled WGS sequence"/>
</dbReference>
<proteinExistence type="predicted"/>
<sequence length="263" mass="26973">MALGVHAEAVAPERGLGRPRLDPAQVDPAHRELLEDRQEGARLVVGDVGDERRLVGSGRRGPVPGSGDEDEAGDCRVVVGDVGGERHQAVHLAGDGRADGGVEAGVGVGDGPGGAGGRAALDDLGARQVLREPVAHLGGGMRVGDDPADPVDARAGTRAQGEAHAHEHLVEDPQRLGPRVGQVVEGGRDAALDGVLDRHHDGLDPAGAHGVEGLGDGAEGDRLGRVVRQQGLVREGARRAEVSEHAHEPRRWAAPAPAVSARA</sequence>
<feature type="compositionally biased region" description="Basic and acidic residues" evidence="1">
    <location>
        <begin position="236"/>
        <end position="251"/>
    </location>
</feature>
<feature type="region of interest" description="Disordered" evidence="1">
    <location>
        <begin position="236"/>
        <end position="263"/>
    </location>
</feature>
<gene>
    <name evidence="2" type="ORF">HMPREF0682_0647</name>
</gene>
<comment type="caution">
    <text evidence="2">The sequence shown here is derived from an EMBL/GenBank/DDBJ whole genome shotgun (WGS) entry which is preliminary data.</text>
</comment>
<evidence type="ECO:0000313" key="3">
    <source>
        <dbReference type="Proteomes" id="UP000017052"/>
    </source>
</evidence>
<dbReference type="EMBL" id="ACVN02000155">
    <property type="protein sequence ID" value="ERK57404.1"/>
    <property type="molecule type" value="Genomic_DNA"/>
</dbReference>
<feature type="compositionally biased region" description="Low complexity" evidence="1">
    <location>
        <begin position="252"/>
        <end position="263"/>
    </location>
</feature>
<feature type="non-terminal residue" evidence="2">
    <location>
        <position position="263"/>
    </location>
</feature>
<name>U2QMG2_9ACTN</name>
<feature type="compositionally biased region" description="Low complexity" evidence="1">
    <location>
        <begin position="55"/>
        <end position="66"/>
    </location>
</feature>
<reference evidence="2" key="1">
    <citation type="submission" date="2013-08" db="EMBL/GenBank/DDBJ databases">
        <authorList>
            <person name="Durkin A.S."/>
            <person name="Haft D.R."/>
            <person name="McCorrison J."/>
            <person name="Torralba M."/>
            <person name="Gillis M."/>
            <person name="Haft D.H."/>
            <person name="Methe B."/>
            <person name="Sutton G."/>
            <person name="Nelson K.E."/>
        </authorList>
    </citation>
    <scope>NUCLEOTIDE SEQUENCE [LARGE SCALE GENOMIC DNA]</scope>
    <source>
        <strain evidence="2">F0233</strain>
    </source>
</reference>
<organism evidence="2 3">
    <name type="scientific">Propionibacterium acidifaciens F0233</name>
    <dbReference type="NCBI Taxonomy" id="553198"/>
    <lineage>
        <taxon>Bacteria</taxon>
        <taxon>Bacillati</taxon>
        <taxon>Actinomycetota</taxon>
        <taxon>Actinomycetes</taxon>
        <taxon>Propionibacteriales</taxon>
        <taxon>Propionibacteriaceae</taxon>
        <taxon>Propionibacterium</taxon>
    </lineage>
</organism>
<accession>U2QMG2</accession>
<keyword evidence="3" id="KW-1185">Reference proteome</keyword>
<feature type="region of interest" description="Disordered" evidence="1">
    <location>
        <begin position="1"/>
        <end position="74"/>
    </location>
</feature>
<evidence type="ECO:0000313" key="2">
    <source>
        <dbReference type="EMBL" id="ERK57404.1"/>
    </source>
</evidence>
<protein>
    <submittedName>
        <fullName evidence="2">Uncharacterized protein</fullName>
    </submittedName>
</protein>
<evidence type="ECO:0000256" key="1">
    <source>
        <dbReference type="SAM" id="MobiDB-lite"/>
    </source>
</evidence>